<evidence type="ECO:0000313" key="3">
    <source>
        <dbReference type="EMBL" id="GAA3066010.1"/>
    </source>
</evidence>
<name>A0ABP6M1T5_9MICC</name>
<evidence type="ECO:0000256" key="1">
    <source>
        <dbReference type="SAM" id="MobiDB-lite"/>
    </source>
</evidence>
<evidence type="ECO:0000313" key="4">
    <source>
        <dbReference type="Proteomes" id="UP001500236"/>
    </source>
</evidence>
<dbReference type="EMBL" id="BAAAVT010000010">
    <property type="protein sequence ID" value="GAA3066010.1"/>
    <property type="molecule type" value="Genomic_DNA"/>
</dbReference>
<proteinExistence type="predicted"/>
<feature type="region of interest" description="Disordered" evidence="1">
    <location>
        <begin position="270"/>
        <end position="289"/>
    </location>
</feature>
<dbReference type="Pfam" id="PF00582">
    <property type="entry name" value="Usp"/>
    <property type="match status" value="1"/>
</dbReference>
<dbReference type="Proteomes" id="UP001500236">
    <property type="component" value="Unassembled WGS sequence"/>
</dbReference>
<dbReference type="CDD" id="cd00293">
    <property type="entry name" value="USP-like"/>
    <property type="match status" value="1"/>
</dbReference>
<reference evidence="4" key="1">
    <citation type="journal article" date="2019" name="Int. J. Syst. Evol. Microbiol.">
        <title>The Global Catalogue of Microorganisms (GCM) 10K type strain sequencing project: providing services to taxonomists for standard genome sequencing and annotation.</title>
        <authorList>
            <consortium name="The Broad Institute Genomics Platform"/>
            <consortium name="The Broad Institute Genome Sequencing Center for Infectious Disease"/>
            <person name="Wu L."/>
            <person name="Ma J."/>
        </authorList>
    </citation>
    <scope>NUCLEOTIDE SEQUENCE [LARGE SCALE GENOMIC DNA]</scope>
    <source>
        <strain evidence="4">JCM 14309</strain>
    </source>
</reference>
<protein>
    <submittedName>
        <fullName evidence="3">Universal stress protein</fullName>
    </submittedName>
</protein>
<gene>
    <name evidence="3" type="ORF">GCM10010529_18670</name>
</gene>
<organism evidence="3 4">
    <name type="scientific">Nesterenkonia aethiopica</name>
    <dbReference type="NCBI Taxonomy" id="269144"/>
    <lineage>
        <taxon>Bacteria</taxon>
        <taxon>Bacillati</taxon>
        <taxon>Actinomycetota</taxon>
        <taxon>Actinomycetes</taxon>
        <taxon>Micrococcales</taxon>
        <taxon>Micrococcaceae</taxon>
        <taxon>Nesterenkonia</taxon>
    </lineage>
</organism>
<feature type="domain" description="UspA" evidence="2">
    <location>
        <begin position="35"/>
        <end position="168"/>
    </location>
</feature>
<dbReference type="SUPFAM" id="SSF52402">
    <property type="entry name" value="Adenine nucleotide alpha hydrolases-like"/>
    <property type="match status" value="2"/>
</dbReference>
<dbReference type="RefSeq" id="WP_344683743.1">
    <property type="nucleotide sequence ID" value="NZ_BAAAVT010000010.1"/>
</dbReference>
<sequence>MSPHPDTGTDTATGTEAVTVTETETPPAVTAPALRRILVGYGGDERSRDAVRLGVALARAADAHLHLQLILRQDSAFTPAYPPVGDVGGIIADQARGWLAEAQQMIPDDVAHSSAISPAPSVAEGLIAAAEEHGADLLVTGSGVGARRLTTHPAVDALLHSSPVPLALAPAGHRGETPVGHVLAAVSPGGGVHQVADDAAAWAAQLQVPVTQVTFPQGGDPARAVAAHDWPDGGLLMMGSSRLAGRRRLFLGDTAARILTQLPIPLIVMPRHDTPDHRNDHPSPADSVR</sequence>
<accession>A0ABP6M1T5</accession>
<evidence type="ECO:0000259" key="2">
    <source>
        <dbReference type="Pfam" id="PF00582"/>
    </source>
</evidence>
<dbReference type="InterPro" id="IPR006016">
    <property type="entry name" value="UspA"/>
</dbReference>
<dbReference type="Gene3D" id="3.40.50.12370">
    <property type="match status" value="1"/>
</dbReference>
<keyword evidence="4" id="KW-1185">Reference proteome</keyword>
<comment type="caution">
    <text evidence="3">The sequence shown here is derived from an EMBL/GenBank/DDBJ whole genome shotgun (WGS) entry which is preliminary data.</text>
</comment>